<feature type="compositionally biased region" description="Polar residues" evidence="1">
    <location>
        <begin position="25"/>
        <end position="36"/>
    </location>
</feature>
<dbReference type="EMBL" id="AZBU02000012">
    <property type="protein sequence ID" value="TKR60018.1"/>
    <property type="molecule type" value="Genomic_DNA"/>
</dbReference>
<evidence type="ECO:0000256" key="2">
    <source>
        <dbReference type="SAM" id="Phobius"/>
    </source>
</evidence>
<proteinExistence type="predicted"/>
<sequence>MGKTKSKKWAKFNQKKAEEKATSRAEANSEVTQMQEKTPDVEVEVPIAKALEPLVDTKVALMEGLFDAVKPFRMFKMPSKKQVMPFVLLFVGCFLFIGQDLVPSYFDTFATGVQDLEAPFETGSLDGMCWNNTTNCPRQLLFFPQWTPTELTSIPSRKDTETLMQQPRNSSEEIKDSFEGDVCPVTESTQCFAKISESKKPIAKDSETLMKSTNSDVVTDTGLVVFGSSTELEPVASKPTMCLEDRVSKLELAVDFLHHHYVTSKLSLTPSASQNDLSAKVDGLHRKIDALTNMVEIVIQKLKNAQCA</sequence>
<comment type="caution">
    <text evidence="3">The sequence shown here is derived from an EMBL/GenBank/DDBJ whole genome shotgun (WGS) entry which is preliminary data.</text>
</comment>
<dbReference type="Proteomes" id="UP000298663">
    <property type="component" value="Unassembled WGS sequence"/>
</dbReference>
<keyword evidence="2" id="KW-0472">Membrane</keyword>
<feature type="compositionally biased region" description="Basic residues" evidence="1">
    <location>
        <begin position="1"/>
        <end position="14"/>
    </location>
</feature>
<evidence type="ECO:0000313" key="4">
    <source>
        <dbReference type="Proteomes" id="UP000298663"/>
    </source>
</evidence>
<name>A0A4U5LV46_STECR</name>
<reference evidence="3 4" key="1">
    <citation type="journal article" date="2015" name="Genome Biol.">
        <title>Comparative genomics of Steinernema reveals deeply conserved gene regulatory networks.</title>
        <authorList>
            <person name="Dillman A.R."/>
            <person name="Macchietto M."/>
            <person name="Porter C.F."/>
            <person name="Rogers A."/>
            <person name="Williams B."/>
            <person name="Antoshechkin I."/>
            <person name="Lee M.M."/>
            <person name="Goodwin Z."/>
            <person name="Lu X."/>
            <person name="Lewis E.E."/>
            <person name="Goodrich-Blair H."/>
            <person name="Stock S.P."/>
            <person name="Adams B.J."/>
            <person name="Sternberg P.W."/>
            <person name="Mortazavi A."/>
        </authorList>
    </citation>
    <scope>NUCLEOTIDE SEQUENCE [LARGE SCALE GENOMIC DNA]</scope>
    <source>
        <strain evidence="3 4">ALL</strain>
    </source>
</reference>
<gene>
    <name evidence="3" type="ORF">L596_029610</name>
</gene>
<keyword evidence="2" id="KW-1133">Transmembrane helix</keyword>
<keyword evidence="4" id="KW-1185">Reference proteome</keyword>
<feature type="region of interest" description="Disordered" evidence="1">
    <location>
        <begin position="1"/>
        <end position="38"/>
    </location>
</feature>
<protein>
    <submittedName>
        <fullName evidence="3">Uncharacterized protein</fullName>
    </submittedName>
</protein>
<keyword evidence="2" id="KW-0812">Transmembrane</keyword>
<organism evidence="3 4">
    <name type="scientific">Steinernema carpocapsae</name>
    <name type="common">Entomopathogenic nematode</name>
    <dbReference type="NCBI Taxonomy" id="34508"/>
    <lineage>
        <taxon>Eukaryota</taxon>
        <taxon>Metazoa</taxon>
        <taxon>Ecdysozoa</taxon>
        <taxon>Nematoda</taxon>
        <taxon>Chromadorea</taxon>
        <taxon>Rhabditida</taxon>
        <taxon>Tylenchina</taxon>
        <taxon>Panagrolaimomorpha</taxon>
        <taxon>Strongyloidoidea</taxon>
        <taxon>Steinernematidae</taxon>
        <taxon>Steinernema</taxon>
    </lineage>
</organism>
<dbReference type="AlphaFoldDB" id="A0A4U5LV46"/>
<reference evidence="3 4" key="2">
    <citation type="journal article" date="2019" name="G3 (Bethesda)">
        <title>Hybrid Assembly of the Genome of the Entomopathogenic Nematode Steinernema carpocapsae Identifies the X-Chromosome.</title>
        <authorList>
            <person name="Serra L."/>
            <person name="Macchietto M."/>
            <person name="Macias-Munoz A."/>
            <person name="McGill C.J."/>
            <person name="Rodriguez I.M."/>
            <person name="Rodriguez B."/>
            <person name="Murad R."/>
            <person name="Mortazavi A."/>
        </authorList>
    </citation>
    <scope>NUCLEOTIDE SEQUENCE [LARGE SCALE GENOMIC DNA]</scope>
    <source>
        <strain evidence="3 4">ALL</strain>
    </source>
</reference>
<feature type="transmembrane region" description="Helical" evidence="2">
    <location>
        <begin position="83"/>
        <end position="102"/>
    </location>
</feature>
<evidence type="ECO:0000313" key="3">
    <source>
        <dbReference type="EMBL" id="TKR60018.1"/>
    </source>
</evidence>
<evidence type="ECO:0000256" key="1">
    <source>
        <dbReference type="SAM" id="MobiDB-lite"/>
    </source>
</evidence>
<accession>A0A4U5LV46</accession>
<feature type="region of interest" description="Disordered" evidence="1">
    <location>
        <begin position="157"/>
        <end position="177"/>
    </location>
</feature>